<feature type="non-terminal residue" evidence="1">
    <location>
        <position position="1"/>
    </location>
</feature>
<dbReference type="Proteomes" id="UP000789860">
    <property type="component" value="Unassembled WGS sequence"/>
</dbReference>
<sequence>SIGAGTKAGNITRLVKEKSKARVSLEELTSECTAKPIIDGNSSDIYAELGLLNLSDIEYRAEVLLDKVLVSGDLNYVRLARQVALKRAYVVRVADEDSWDIASKMAIGDILNPISELLGSKQKTAGSSFARVFSPGCTSSAPCTATGCLAAISGATWAAKSVRRIHGALFTNFLTKLTIRAAVAALEFRNWCVVTSTASEERSIMPMSVALENILVYPFEEIELDQKTLDNTQRILEEKERYIECCKTISIGVGVAEGRNSFVLKELDSTNGQTGSEALLIHARRRKLAGEGVGAFGDIGSNLGGVGSFKDILILQGDVERNMDYIVHRQQSRLKNSSKGRPSRVAKGYYETNLGVGAIRAKSSRFLNKGSQYRGLGAEFRSSRPVGVSLERIRSRQICKSLEFEEIEIQQPVFLPRIRGCRLFHLELGWSEELYVLPFQLNSQSTVLYEGMWSMDSNNSSIAPESSAAGLVQKLLERAEYLMDTGFVPYPASRKLLAAFLVWLEVSGRISEMPTCLAAVAREHKLRNLMDLMKGSSIHLIVEGIKRVVAPRKAEAKWPRDPLLVGVVRQYMEYLSLRKGMDQDFKVQDRSTREGKVSSDRKNTKKPLFLSRMGGKLLVAAVTAIVKYFAGNAGLQRRYTAHSLRIGGAIAAMKGGMTMEQIQSIGGWTSGAVQLYTRAISMAEIGASRLMGFN</sequence>
<name>A0ACA9KX13_9GLOM</name>
<reference evidence="1" key="1">
    <citation type="submission" date="2021-06" db="EMBL/GenBank/DDBJ databases">
        <authorList>
            <person name="Kallberg Y."/>
            <person name="Tangrot J."/>
            <person name="Rosling A."/>
        </authorList>
    </citation>
    <scope>NUCLEOTIDE SEQUENCE</scope>
    <source>
        <strain evidence="1">AU212A</strain>
    </source>
</reference>
<accession>A0ACA9KX13</accession>
<evidence type="ECO:0000313" key="1">
    <source>
        <dbReference type="EMBL" id="CAG8498484.1"/>
    </source>
</evidence>
<evidence type="ECO:0000313" key="2">
    <source>
        <dbReference type="Proteomes" id="UP000789860"/>
    </source>
</evidence>
<gene>
    <name evidence="1" type="ORF">SCALOS_LOCUS3133</name>
</gene>
<dbReference type="EMBL" id="CAJVPM010003237">
    <property type="protein sequence ID" value="CAG8498484.1"/>
    <property type="molecule type" value="Genomic_DNA"/>
</dbReference>
<comment type="caution">
    <text evidence="1">The sequence shown here is derived from an EMBL/GenBank/DDBJ whole genome shotgun (WGS) entry which is preliminary data.</text>
</comment>
<proteinExistence type="predicted"/>
<organism evidence="1 2">
    <name type="scientific">Scutellospora calospora</name>
    <dbReference type="NCBI Taxonomy" id="85575"/>
    <lineage>
        <taxon>Eukaryota</taxon>
        <taxon>Fungi</taxon>
        <taxon>Fungi incertae sedis</taxon>
        <taxon>Mucoromycota</taxon>
        <taxon>Glomeromycotina</taxon>
        <taxon>Glomeromycetes</taxon>
        <taxon>Diversisporales</taxon>
        <taxon>Gigasporaceae</taxon>
        <taxon>Scutellospora</taxon>
    </lineage>
</organism>
<keyword evidence="2" id="KW-1185">Reference proteome</keyword>
<protein>
    <submittedName>
        <fullName evidence="1">3505_t:CDS:1</fullName>
    </submittedName>
</protein>